<proteinExistence type="predicted"/>
<sequence>MKYSTNLWSISTFSYCPSGGGSAEVALEAAFSYKKKLYGCLIMTKKLIISLFLLGVTSLSLGTTSLPLETLYNQVSSLHLEHKGYILGAPLSSAQQAKALSHLVEGSAPGTYKFMDNNLGVVADAANHRVLIIFESFKKVFPQRIQDLVGNLFMQFDEPTVSAHDKIIYWAYDAKGKIPASKYQAAKDEKKHLTILATVKLNSDIAIMTPSDTDTTPPQSNAYYIISSPILLKEFQKNSSNE</sequence>
<gene>
    <name evidence="1" type="ORF">SAMN02746065_101273</name>
</gene>
<accession>A0A1W1YR78</accession>
<evidence type="ECO:0000313" key="1">
    <source>
        <dbReference type="EMBL" id="SMC38677.1"/>
    </source>
</evidence>
<name>A0A1W1YR78_9BACT</name>
<dbReference type="AlphaFoldDB" id="A0A1W1YR78"/>
<evidence type="ECO:0000313" key="2">
    <source>
        <dbReference type="Proteomes" id="UP000192418"/>
    </source>
</evidence>
<dbReference type="RefSeq" id="WP_084066574.1">
    <property type="nucleotide sequence ID" value="NZ_FWXY01000001.1"/>
</dbReference>
<protein>
    <submittedName>
        <fullName evidence="1">Uncharacterized protein</fullName>
    </submittedName>
</protein>
<reference evidence="1 2" key="1">
    <citation type="submission" date="2017-04" db="EMBL/GenBank/DDBJ databases">
        <authorList>
            <person name="Afonso C.L."/>
            <person name="Miller P.J."/>
            <person name="Scott M.A."/>
            <person name="Spackman E."/>
            <person name="Goraichik I."/>
            <person name="Dimitrov K.M."/>
            <person name="Suarez D.L."/>
            <person name="Swayne D.E."/>
        </authorList>
    </citation>
    <scope>NUCLEOTIDE SEQUENCE [LARGE SCALE GENOMIC DNA]</scope>
    <source>
        <strain evidence="1 2">DSM 3385</strain>
    </source>
</reference>
<keyword evidence="2" id="KW-1185">Reference proteome</keyword>
<dbReference type="EMBL" id="FWXY01000001">
    <property type="protein sequence ID" value="SMC38677.1"/>
    <property type="molecule type" value="Genomic_DNA"/>
</dbReference>
<dbReference type="STRING" id="1121400.SAMN02746065_101273"/>
<dbReference type="Proteomes" id="UP000192418">
    <property type="component" value="Unassembled WGS sequence"/>
</dbReference>
<organism evidence="1 2">
    <name type="scientific">Desulfocicer vacuolatum DSM 3385</name>
    <dbReference type="NCBI Taxonomy" id="1121400"/>
    <lineage>
        <taxon>Bacteria</taxon>
        <taxon>Pseudomonadati</taxon>
        <taxon>Thermodesulfobacteriota</taxon>
        <taxon>Desulfobacteria</taxon>
        <taxon>Desulfobacterales</taxon>
        <taxon>Desulfobacteraceae</taxon>
        <taxon>Desulfocicer</taxon>
    </lineage>
</organism>